<feature type="region of interest" description="Disordered" evidence="1">
    <location>
        <begin position="192"/>
        <end position="221"/>
    </location>
</feature>
<protein>
    <submittedName>
        <fullName evidence="2">Uncharacterized protein</fullName>
    </submittedName>
</protein>
<accession>A0AAU9G4P1</accession>
<evidence type="ECO:0000256" key="1">
    <source>
        <dbReference type="SAM" id="MobiDB-lite"/>
    </source>
</evidence>
<dbReference type="Proteomes" id="UP001500889">
    <property type="component" value="Chromosome A"/>
</dbReference>
<keyword evidence="3" id="KW-1185">Reference proteome</keyword>
<reference evidence="2 3" key="1">
    <citation type="submission" date="2024-02" db="EMBL/GenBank/DDBJ databases">
        <title>A chromosome-level genome assembly of Drosophila madeirensis, a fruit fly species endemic to Madeira island.</title>
        <authorList>
            <person name="Tomihara K."/>
            <person name="Llopart A."/>
            <person name="Yamamoto D."/>
        </authorList>
    </citation>
    <scope>NUCLEOTIDE SEQUENCE [LARGE SCALE GENOMIC DNA]</scope>
    <source>
        <strain evidence="2 3">RF1</strain>
    </source>
</reference>
<dbReference type="EMBL" id="AP029266">
    <property type="protein sequence ID" value="BFG02923.1"/>
    <property type="molecule type" value="Genomic_DNA"/>
</dbReference>
<evidence type="ECO:0000313" key="2">
    <source>
        <dbReference type="EMBL" id="BFG02923.1"/>
    </source>
</evidence>
<proteinExistence type="predicted"/>
<gene>
    <name evidence="2" type="ORF">DMAD_02296</name>
</gene>
<evidence type="ECO:0000313" key="3">
    <source>
        <dbReference type="Proteomes" id="UP001500889"/>
    </source>
</evidence>
<dbReference type="AlphaFoldDB" id="A0AAU9G4P1"/>
<name>A0AAU9G4P1_DROMD</name>
<organism evidence="2 3">
    <name type="scientific">Drosophila madeirensis</name>
    <name type="common">Fruit fly</name>
    <dbReference type="NCBI Taxonomy" id="30013"/>
    <lineage>
        <taxon>Eukaryota</taxon>
        <taxon>Metazoa</taxon>
        <taxon>Ecdysozoa</taxon>
        <taxon>Arthropoda</taxon>
        <taxon>Hexapoda</taxon>
        <taxon>Insecta</taxon>
        <taxon>Pterygota</taxon>
        <taxon>Neoptera</taxon>
        <taxon>Endopterygota</taxon>
        <taxon>Diptera</taxon>
        <taxon>Brachycera</taxon>
        <taxon>Muscomorpha</taxon>
        <taxon>Ephydroidea</taxon>
        <taxon>Drosophilidae</taxon>
        <taxon>Drosophila</taxon>
        <taxon>Sophophora</taxon>
    </lineage>
</organism>
<sequence>MIRALLSLWPPAAGSVRIVDEAQNQHQHQHQQQHQIPRPAAQMNRQNQAFLYLRSRHLTRYPRMIAQMLAGRGDLPNMLGRVQPPIQQAPVFQDPDLSESEPDEDFFVRPYGAGYTVTRRRTNFTLLRTGIEEPISLPIIWRALEALEKRKRRADAAKRKQRANGLEVAAFDSAKFVAQFLAKNLTMEVFNAGNHPSYGPSSSPPPPPPAAGAGAGAAAAN</sequence>